<evidence type="ECO:0000259" key="2">
    <source>
        <dbReference type="PROSITE" id="PS51462"/>
    </source>
</evidence>
<comment type="caution">
    <text evidence="3">The sequence shown here is derived from an EMBL/GenBank/DDBJ whole genome shotgun (WGS) entry which is preliminary data.</text>
</comment>
<reference evidence="3 4" key="1">
    <citation type="submission" date="2016-01" db="EMBL/GenBank/DDBJ databases">
        <authorList>
            <person name="Brown R."/>
        </authorList>
    </citation>
    <scope>NUCLEOTIDE SEQUENCE [LARGE SCALE GENOMIC DNA]</scope>
    <source>
        <strain evidence="3">Sporomusa sphaeroides DSM 2875</strain>
    </source>
</reference>
<dbReference type="Gene3D" id="3.90.79.10">
    <property type="entry name" value="Nucleoside Triphosphate Pyrophosphohydrolase"/>
    <property type="match status" value="1"/>
</dbReference>
<dbReference type="Proteomes" id="UP000245702">
    <property type="component" value="Unassembled WGS sequence"/>
</dbReference>
<dbReference type="PROSITE" id="PS00893">
    <property type="entry name" value="NUDIX_BOX"/>
    <property type="match status" value="1"/>
</dbReference>
<accession>A0ABM9W8N5</accession>
<dbReference type="SUPFAM" id="SSF46785">
    <property type="entry name" value="Winged helix' DNA-binding domain"/>
    <property type="match status" value="1"/>
</dbReference>
<dbReference type="InterPro" id="IPR015797">
    <property type="entry name" value="NUDIX_hydrolase-like_dom_sf"/>
</dbReference>
<dbReference type="PANTHER" id="PTHR43736:SF4">
    <property type="entry name" value="SLR1690 PROTEIN"/>
    <property type="match status" value="1"/>
</dbReference>
<dbReference type="InterPro" id="IPR020084">
    <property type="entry name" value="NUDIX_hydrolase_CS"/>
</dbReference>
<protein>
    <submittedName>
        <fullName evidence="3">Bifunctional nicotinamide mononucleotide adenylyltransferase/ADP-ribose pyrophosphatase</fullName>
    </submittedName>
</protein>
<keyword evidence="1" id="KW-0378">Hydrolase</keyword>
<keyword evidence="3" id="KW-0548">Nucleotidyltransferase</keyword>
<dbReference type="EMBL" id="FCOW01000024">
    <property type="protein sequence ID" value="CVK20822.1"/>
    <property type="molecule type" value="Genomic_DNA"/>
</dbReference>
<dbReference type="RefSeq" id="WP_075758001.1">
    <property type="nucleotide sequence ID" value="NZ_CP146991.1"/>
</dbReference>
<keyword evidence="3" id="KW-0808">Transferase</keyword>
<gene>
    <name evidence="3" type="ORF">SSPH_03490</name>
</gene>
<evidence type="ECO:0000313" key="4">
    <source>
        <dbReference type="Proteomes" id="UP000245702"/>
    </source>
</evidence>
<dbReference type="PIRSF" id="PIRSF019423">
    <property type="entry name" value="NMN_biosyn"/>
    <property type="match status" value="1"/>
</dbReference>
<dbReference type="InterPro" id="IPR036390">
    <property type="entry name" value="WH_DNA-bd_sf"/>
</dbReference>
<dbReference type="CDD" id="cd18873">
    <property type="entry name" value="NUDIX_NadM_like"/>
    <property type="match status" value="1"/>
</dbReference>
<evidence type="ECO:0000256" key="1">
    <source>
        <dbReference type="ARBA" id="ARBA00022801"/>
    </source>
</evidence>
<dbReference type="Pfam" id="PF21906">
    <property type="entry name" value="WHD_NrtR"/>
    <property type="match status" value="1"/>
</dbReference>
<dbReference type="InterPro" id="IPR054105">
    <property type="entry name" value="WHD_NrtR"/>
</dbReference>
<dbReference type="InterPro" id="IPR000086">
    <property type="entry name" value="NUDIX_hydrolase_dom"/>
</dbReference>
<keyword evidence="4" id="KW-1185">Reference proteome</keyword>
<dbReference type="InterPro" id="IPR011213">
    <property type="entry name" value="NMN_biosyn"/>
</dbReference>
<proteinExistence type="predicted"/>
<dbReference type="Gene3D" id="1.10.10.10">
    <property type="entry name" value="Winged helix-like DNA-binding domain superfamily/Winged helix DNA-binding domain"/>
    <property type="match status" value="1"/>
</dbReference>
<dbReference type="PROSITE" id="PS51462">
    <property type="entry name" value="NUDIX"/>
    <property type="match status" value="1"/>
</dbReference>
<name>A0ABM9W8N5_9FIRM</name>
<evidence type="ECO:0000313" key="3">
    <source>
        <dbReference type="EMBL" id="CVK20822.1"/>
    </source>
</evidence>
<dbReference type="Pfam" id="PF00293">
    <property type="entry name" value="NUDIX"/>
    <property type="match status" value="1"/>
</dbReference>
<dbReference type="PANTHER" id="PTHR43736">
    <property type="entry name" value="ADP-RIBOSE PYROPHOSPHATASE"/>
    <property type="match status" value="1"/>
</dbReference>
<sequence length="303" mass="35221">MNESKEFLKEYDDSKYKKPSATVDMIILTAVDVETKARSVPDKVLRVLLIKRKGDPLVVDITDPYKGKWALPGGFVNYYEDLDAAAIRELREETNISDVYMEQLYTWGKVYRDLRRRVISTSYMALVDSSKLNIKAGDDAEDACWFDVKITLLEEVKTQINAGYIRKTTYELSLVNGENEIKDTVIVTKKLEGRTSKIDLEYVDNPSGLAFDHATIIFYALERLKNKVEYTDIAFSLMPEMFTLTELKKLYEVITGKVIYSRNFRDKMEKQKKMVIETDEWESGKPYKPARLFRFNPDWVEDQ</sequence>
<dbReference type="SUPFAM" id="SSF55811">
    <property type="entry name" value="Nudix"/>
    <property type="match status" value="1"/>
</dbReference>
<organism evidence="3 4">
    <name type="scientific">Sporomusa sphaeroides DSM 2875</name>
    <dbReference type="NCBI Taxonomy" id="1337886"/>
    <lineage>
        <taxon>Bacteria</taxon>
        <taxon>Bacillati</taxon>
        <taxon>Bacillota</taxon>
        <taxon>Negativicutes</taxon>
        <taxon>Selenomonadales</taxon>
        <taxon>Sporomusaceae</taxon>
        <taxon>Sporomusa</taxon>
    </lineage>
</organism>
<dbReference type="InterPro" id="IPR036388">
    <property type="entry name" value="WH-like_DNA-bd_sf"/>
</dbReference>
<dbReference type="GO" id="GO:0016779">
    <property type="term" value="F:nucleotidyltransferase activity"/>
    <property type="evidence" value="ECO:0007669"/>
    <property type="project" value="UniProtKB-KW"/>
</dbReference>
<feature type="domain" description="Nudix hydrolase" evidence="2">
    <location>
        <begin position="18"/>
        <end position="169"/>
    </location>
</feature>